<feature type="chain" id="PRO_5026348267" description="Secreted protein" evidence="1">
    <location>
        <begin position="17"/>
        <end position="197"/>
    </location>
</feature>
<evidence type="ECO:0000313" key="2">
    <source>
        <dbReference type="EMBL" id="KAF2689072.1"/>
    </source>
</evidence>
<feature type="signal peptide" evidence="1">
    <location>
        <begin position="1"/>
        <end position="16"/>
    </location>
</feature>
<proteinExistence type="predicted"/>
<organism evidence="2 3">
    <name type="scientific">Lentithecium fluviatile CBS 122367</name>
    <dbReference type="NCBI Taxonomy" id="1168545"/>
    <lineage>
        <taxon>Eukaryota</taxon>
        <taxon>Fungi</taxon>
        <taxon>Dikarya</taxon>
        <taxon>Ascomycota</taxon>
        <taxon>Pezizomycotina</taxon>
        <taxon>Dothideomycetes</taxon>
        <taxon>Pleosporomycetidae</taxon>
        <taxon>Pleosporales</taxon>
        <taxon>Massarineae</taxon>
        <taxon>Lentitheciaceae</taxon>
        <taxon>Lentithecium</taxon>
    </lineage>
</organism>
<accession>A0A6G1JEU8</accession>
<dbReference type="Proteomes" id="UP000799291">
    <property type="component" value="Unassembled WGS sequence"/>
</dbReference>
<reference evidence="2" key="1">
    <citation type="journal article" date="2020" name="Stud. Mycol.">
        <title>101 Dothideomycetes genomes: a test case for predicting lifestyles and emergence of pathogens.</title>
        <authorList>
            <person name="Haridas S."/>
            <person name="Albert R."/>
            <person name="Binder M."/>
            <person name="Bloem J."/>
            <person name="Labutti K."/>
            <person name="Salamov A."/>
            <person name="Andreopoulos B."/>
            <person name="Baker S."/>
            <person name="Barry K."/>
            <person name="Bills G."/>
            <person name="Bluhm B."/>
            <person name="Cannon C."/>
            <person name="Castanera R."/>
            <person name="Culley D."/>
            <person name="Daum C."/>
            <person name="Ezra D."/>
            <person name="Gonzalez J."/>
            <person name="Henrissat B."/>
            <person name="Kuo A."/>
            <person name="Liang C."/>
            <person name="Lipzen A."/>
            <person name="Lutzoni F."/>
            <person name="Magnuson J."/>
            <person name="Mondo S."/>
            <person name="Nolan M."/>
            <person name="Ohm R."/>
            <person name="Pangilinan J."/>
            <person name="Park H.-J."/>
            <person name="Ramirez L."/>
            <person name="Alfaro M."/>
            <person name="Sun H."/>
            <person name="Tritt A."/>
            <person name="Yoshinaga Y."/>
            <person name="Zwiers L.-H."/>
            <person name="Turgeon B."/>
            <person name="Goodwin S."/>
            <person name="Spatafora J."/>
            <person name="Crous P."/>
            <person name="Grigoriev I."/>
        </authorList>
    </citation>
    <scope>NUCLEOTIDE SEQUENCE</scope>
    <source>
        <strain evidence="2">CBS 122367</strain>
    </source>
</reference>
<evidence type="ECO:0000256" key="1">
    <source>
        <dbReference type="SAM" id="SignalP"/>
    </source>
</evidence>
<dbReference type="EMBL" id="MU005572">
    <property type="protein sequence ID" value="KAF2689072.1"/>
    <property type="molecule type" value="Genomic_DNA"/>
</dbReference>
<gene>
    <name evidence="2" type="ORF">K458DRAFT_123502</name>
</gene>
<evidence type="ECO:0000313" key="3">
    <source>
        <dbReference type="Proteomes" id="UP000799291"/>
    </source>
</evidence>
<keyword evidence="1" id="KW-0732">Signal</keyword>
<name>A0A6G1JEU8_9PLEO</name>
<sequence>MRMPVSLLAALPVSLAMRYHTDWERERIYVAQRGRLQHGPKARVEGPSVPKEMGWFRTSNDISTLHERLCSLVLYRALSRSKHIVHYVRIVLIRRVRPRCILLAYLLRSSQPHTASAIAAFPPVPRCNRGSTRPVSARNLPLRLPALAISTPSRAGTWMRRAPCEREVSVPLQLAARGRVQKEKVTVVEGRAWEASR</sequence>
<dbReference type="AlphaFoldDB" id="A0A6G1JEU8"/>
<evidence type="ECO:0008006" key="4">
    <source>
        <dbReference type="Google" id="ProtNLM"/>
    </source>
</evidence>
<keyword evidence="3" id="KW-1185">Reference proteome</keyword>
<protein>
    <recommendedName>
        <fullName evidence="4">Secreted protein</fullName>
    </recommendedName>
</protein>